<comment type="subcellular location">
    <subcellularLocation>
        <location evidence="1">Endoplasmic reticulum membrane</location>
        <topology evidence="1">Multi-pass membrane protein</topology>
    </subcellularLocation>
</comment>
<protein>
    <recommendedName>
        <fullName evidence="3">ER membrane protein complex subunit 4</fullName>
    </recommendedName>
</protein>
<dbReference type="InterPro" id="IPR009445">
    <property type="entry name" value="TMEM85/Emc4"/>
</dbReference>
<dbReference type="Pfam" id="PF06417">
    <property type="entry name" value="EMC4"/>
    <property type="match status" value="1"/>
</dbReference>
<evidence type="ECO:0000256" key="5">
    <source>
        <dbReference type="ARBA" id="ARBA00022824"/>
    </source>
</evidence>
<dbReference type="EMBL" id="FJUX01000001">
    <property type="protein sequence ID" value="CZS88778.1"/>
    <property type="molecule type" value="Genomic_DNA"/>
</dbReference>
<name>A0A1E1JSG5_9HELO</name>
<evidence type="ECO:0000256" key="4">
    <source>
        <dbReference type="ARBA" id="ARBA00022692"/>
    </source>
</evidence>
<sequence>MPACCCYPSTIDQRGSILVSGLGWDKEKLSHAPASLVAIRSSREFESSAEAAEDVVPVIELSRKLSCSSKVFSSVFEEWLKLRKSEFSRGGMFWHEPVSQLQNQPQNLTYPALSAKIKSTLHFAHHSRKLIVDLREGEIKMAAPPPPPQWKQQLSSSKASTIRAAPTTEEMDILKLKKAWEVALAPVKQLPMTAIMMYMSGNTLQIFTIMTVIMAFKNPFMGLLATNQAFERFESPGTKAQLLMVKAVYVAMQILALALGVWKVNGMGLLPTTRSDWLAWETRRVPMETALPAF</sequence>
<comment type="similarity">
    <text evidence="2">Belongs to the EMC4 family.</text>
</comment>
<feature type="transmembrane region" description="Helical" evidence="8">
    <location>
        <begin position="242"/>
        <end position="262"/>
    </location>
</feature>
<keyword evidence="5" id="KW-0256">Endoplasmic reticulum</keyword>
<accession>A0A1E1JSG5</accession>
<reference evidence="10" key="1">
    <citation type="submission" date="2016-03" db="EMBL/GenBank/DDBJ databases">
        <authorList>
            <person name="Guldener U."/>
        </authorList>
    </citation>
    <scope>NUCLEOTIDE SEQUENCE [LARGE SCALE GENOMIC DNA]</scope>
    <source>
        <strain evidence="10">04CH-RAC-A.6.1</strain>
    </source>
</reference>
<dbReference type="PANTHER" id="PTHR19315">
    <property type="entry name" value="ER MEMBRANE PROTEIN COMPLEX SUBUNIT 4"/>
    <property type="match status" value="1"/>
</dbReference>
<dbReference type="Proteomes" id="UP000178912">
    <property type="component" value="Unassembled WGS sequence"/>
</dbReference>
<evidence type="ECO:0000313" key="9">
    <source>
        <dbReference type="EMBL" id="CZS88778.1"/>
    </source>
</evidence>
<organism evidence="9 10">
    <name type="scientific">Rhynchosporium agropyri</name>
    <dbReference type="NCBI Taxonomy" id="914238"/>
    <lineage>
        <taxon>Eukaryota</taxon>
        <taxon>Fungi</taxon>
        <taxon>Dikarya</taxon>
        <taxon>Ascomycota</taxon>
        <taxon>Pezizomycotina</taxon>
        <taxon>Leotiomycetes</taxon>
        <taxon>Helotiales</taxon>
        <taxon>Ploettnerulaceae</taxon>
        <taxon>Rhynchosporium</taxon>
    </lineage>
</organism>
<keyword evidence="10" id="KW-1185">Reference proteome</keyword>
<evidence type="ECO:0000256" key="3">
    <source>
        <dbReference type="ARBA" id="ARBA00020820"/>
    </source>
</evidence>
<evidence type="ECO:0000313" key="10">
    <source>
        <dbReference type="Proteomes" id="UP000178912"/>
    </source>
</evidence>
<evidence type="ECO:0000256" key="6">
    <source>
        <dbReference type="ARBA" id="ARBA00022989"/>
    </source>
</evidence>
<dbReference type="GO" id="GO:0005789">
    <property type="term" value="C:endoplasmic reticulum membrane"/>
    <property type="evidence" value="ECO:0007669"/>
    <property type="project" value="UniProtKB-SubCell"/>
</dbReference>
<evidence type="ECO:0000256" key="1">
    <source>
        <dbReference type="ARBA" id="ARBA00004477"/>
    </source>
</evidence>
<gene>
    <name evidence="9" type="ORF">RAG0_00403</name>
</gene>
<proteinExistence type="inferred from homology"/>
<dbReference type="AlphaFoldDB" id="A0A1E1JSG5"/>
<keyword evidence="4 8" id="KW-0812">Transmembrane</keyword>
<evidence type="ECO:0000256" key="7">
    <source>
        <dbReference type="ARBA" id="ARBA00023136"/>
    </source>
</evidence>
<feature type="transmembrane region" description="Helical" evidence="8">
    <location>
        <begin position="195"/>
        <end position="216"/>
    </location>
</feature>
<dbReference type="OrthoDB" id="369569at2759"/>
<evidence type="ECO:0000256" key="8">
    <source>
        <dbReference type="SAM" id="Phobius"/>
    </source>
</evidence>
<keyword evidence="7 8" id="KW-0472">Membrane</keyword>
<evidence type="ECO:0000256" key="2">
    <source>
        <dbReference type="ARBA" id="ARBA00007715"/>
    </source>
</evidence>
<keyword evidence="6 8" id="KW-1133">Transmembrane helix</keyword>